<dbReference type="InParanoid" id="A0A0C3CBG4"/>
<evidence type="ECO:0000313" key="2">
    <source>
        <dbReference type="Proteomes" id="UP000054166"/>
    </source>
</evidence>
<sequence>MEQSEVDSVSGHAQASPLRHTFSKLRQLPPLPYKFAPCILVLDPLTLSPLYEVSLSPER</sequence>
<reference evidence="1 2" key="1">
    <citation type="submission" date="2014-04" db="EMBL/GenBank/DDBJ databases">
        <authorList>
            <consortium name="DOE Joint Genome Institute"/>
            <person name="Kuo A."/>
            <person name="Tarkka M."/>
            <person name="Buscot F."/>
            <person name="Kohler A."/>
            <person name="Nagy L.G."/>
            <person name="Floudas D."/>
            <person name="Copeland A."/>
            <person name="Barry K.W."/>
            <person name="Cichocki N."/>
            <person name="Veneault-Fourrey C."/>
            <person name="LaButti K."/>
            <person name="Lindquist E.A."/>
            <person name="Lipzen A."/>
            <person name="Lundell T."/>
            <person name="Morin E."/>
            <person name="Murat C."/>
            <person name="Sun H."/>
            <person name="Tunlid A."/>
            <person name="Henrissat B."/>
            <person name="Grigoriev I.V."/>
            <person name="Hibbett D.S."/>
            <person name="Martin F."/>
            <person name="Nordberg H.P."/>
            <person name="Cantor M.N."/>
            <person name="Hua S.X."/>
        </authorList>
    </citation>
    <scope>NUCLEOTIDE SEQUENCE [LARGE SCALE GENOMIC DNA]</scope>
    <source>
        <strain evidence="1 2">F 1598</strain>
    </source>
</reference>
<organism evidence="1 2">
    <name type="scientific">Piloderma croceum (strain F 1598)</name>
    <dbReference type="NCBI Taxonomy" id="765440"/>
    <lineage>
        <taxon>Eukaryota</taxon>
        <taxon>Fungi</taxon>
        <taxon>Dikarya</taxon>
        <taxon>Basidiomycota</taxon>
        <taxon>Agaricomycotina</taxon>
        <taxon>Agaricomycetes</taxon>
        <taxon>Agaricomycetidae</taxon>
        <taxon>Atheliales</taxon>
        <taxon>Atheliaceae</taxon>
        <taxon>Piloderma</taxon>
    </lineage>
</organism>
<evidence type="ECO:0000313" key="1">
    <source>
        <dbReference type="EMBL" id="KIM87042.1"/>
    </source>
</evidence>
<protein>
    <submittedName>
        <fullName evidence="1">Uncharacterized protein</fullName>
    </submittedName>
</protein>
<name>A0A0C3CBG4_PILCF</name>
<dbReference type="HOGENOM" id="CLU_2961626_0_0_1"/>
<dbReference type="AlphaFoldDB" id="A0A0C3CBG4"/>
<proteinExistence type="predicted"/>
<keyword evidence="2" id="KW-1185">Reference proteome</keyword>
<gene>
    <name evidence="1" type="ORF">PILCRDRAFT_815490</name>
</gene>
<dbReference type="Proteomes" id="UP000054166">
    <property type="component" value="Unassembled WGS sequence"/>
</dbReference>
<dbReference type="EMBL" id="KN832980">
    <property type="protein sequence ID" value="KIM87042.1"/>
    <property type="molecule type" value="Genomic_DNA"/>
</dbReference>
<accession>A0A0C3CBG4</accession>
<reference evidence="2" key="2">
    <citation type="submission" date="2015-01" db="EMBL/GenBank/DDBJ databases">
        <title>Evolutionary Origins and Diversification of the Mycorrhizal Mutualists.</title>
        <authorList>
            <consortium name="DOE Joint Genome Institute"/>
            <consortium name="Mycorrhizal Genomics Consortium"/>
            <person name="Kohler A."/>
            <person name="Kuo A."/>
            <person name="Nagy L.G."/>
            <person name="Floudas D."/>
            <person name="Copeland A."/>
            <person name="Barry K.W."/>
            <person name="Cichocki N."/>
            <person name="Veneault-Fourrey C."/>
            <person name="LaButti K."/>
            <person name="Lindquist E.A."/>
            <person name="Lipzen A."/>
            <person name="Lundell T."/>
            <person name="Morin E."/>
            <person name="Murat C."/>
            <person name="Riley R."/>
            <person name="Ohm R."/>
            <person name="Sun H."/>
            <person name="Tunlid A."/>
            <person name="Henrissat B."/>
            <person name="Grigoriev I.V."/>
            <person name="Hibbett D.S."/>
            <person name="Martin F."/>
        </authorList>
    </citation>
    <scope>NUCLEOTIDE SEQUENCE [LARGE SCALE GENOMIC DNA]</scope>
    <source>
        <strain evidence="2">F 1598</strain>
    </source>
</reference>